<dbReference type="InterPro" id="IPR050250">
    <property type="entry name" value="Macrolide_Exporter_MacB"/>
</dbReference>
<dbReference type="PANTHER" id="PTHR30572:SF4">
    <property type="entry name" value="ABC TRANSPORTER PERMEASE YTRF"/>
    <property type="match status" value="1"/>
</dbReference>
<feature type="domain" description="ABC3 transporter permease C-terminal" evidence="8">
    <location>
        <begin position="11"/>
        <end position="82"/>
    </location>
</feature>
<dbReference type="AlphaFoldDB" id="A0A939FHW4"/>
<name>A0A939FHW4_9ACTN</name>
<comment type="caution">
    <text evidence="9">The sequence shown here is derived from an EMBL/GenBank/DDBJ whole genome shotgun (WGS) entry which is preliminary data.</text>
</comment>
<feature type="non-terminal residue" evidence="9">
    <location>
        <position position="99"/>
    </location>
</feature>
<dbReference type="GO" id="GO:0005886">
    <property type="term" value="C:plasma membrane"/>
    <property type="evidence" value="ECO:0007669"/>
    <property type="project" value="UniProtKB-SubCell"/>
</dbReference>
<keyword evidence="10" id="KW-1185">Reference proteome</keyword>
<reference evidence="9" key="1">
    <citation type="submission" date="2021-03" db="EMBL/GenBank/DDBJ databases">
        <title>Streptomyces poriferae sp. nov., a novel marine sponge-derived Actinobacteria species with anti-MRSA activity.</title>
        <authorList>
            <person name="Sandoval-Powers M."/>
            <person name="Kralova S."/>
            <person name="Nguyen G.-S."/>
            <person name="Fawwal D."/>
            <person name="Degnes K."/>
            <person name="Klinkenberg G."/>
            <person name="Sletta H."/>
            <person name="Wentzel A."/>
            <person name="Liles M.R."/>
        </authorList>
    </citation>
    <scope>NUCLEOTIDE SEQUENCE</scope>
    <source>
        <strain evidence="9">DSM 41794</strain>
    </source>
</reference>
<proteinExistence type="inferred from homology"/>
<dbReference type="Pfam" id="PF02687">
    <property type="entry name" value="FtsX"/>
    <property type="match status" value="1"/>
</dbReference>
<evidence type="ECO:0000313" key="9">
    <source>
        <dbReference type="EMBL" id="MBO0518334.1"/>
    </source>
</evidence>
<dbReference type="EMBL" id="JAFLRJ010001526">
    <property type="protein sequence ID" value="MBO0518334.1"/>
    <property type="molecule type" value="Genomic_DNA"/>
</dbReference>
<dbReference type="GO" id="GO:0022857">
    <property type="term" value="F:transmembrane transporter activity"/>
    <property type="evidence" value="ECO:0007669"/>
    <property type="project" value="TreeGrafter"/>
</dbReference>
<comment type="similarity">
    <text evidence="6">Belongs to the ABC-4 integral membrane protein family.</text>
</comment>
<feature type="transmembrane region" description="Helical" evidence="7">
    <location>
        <begin position="6"/>
        <end position="33"/>
    </location>
</feature>
<feature type="non-terminal residue" evidence="9">
    <location>
        <position position="1"/>
    </location>
</feature>
<keyword evidence="5 7" id="KW-0472">Membrane</keyword>
<organism evidence="9 10">
    <name type="scientific">Streptomyces beijiangensis</name>
    <dbReference type="NCBI Taxonomy" id="163361"/>
    <lineage>
        <taxon>Bacteria</taxon>
        <taxon>Bacillati</taxon>
        <taxon>Actinomycetota</taxon>
        <taxon>Actinomycetes</taxon>
        <taxon>Kitasatosporales</taxon>
        <taxon>Streptomycetaceae</taxon>
        <taxon>Streptomyces</taxon>
    </lineage>
</organism>
<accession>A0A939FHW4</accession>
<protein>
    <submittedName>
        <fullName evidence="9">ABC transporter permease</fullName>
    </submittedName>
</protein>
<evidence type="ECO:0000259" key="8">
    <source>
        <dbReference type="Pfam" id="PF02687"/>
    </source>
</evidence>
<evidence type="ECO:0000256" key="3">
    <source>
        <dbReference type="ARBA" id="ARBA00022692"/>
    </source>
</evidence>
<gene>
    <name evidence="9" type="ORF">J0695_42530</name>
</gene>
<comment type="subcellular location">
    <subcellularLocation>
        <location evidence="1">Cell membrane</location>
        <topology evidence="1">Multi-pass membrane protein</topology>
    </subcellularLocation>
</comment>
<evidence type="ECO:0000256" key="7">
    <source>
        <dbReference type="SAM" id="Phobius"/>
    </source>
</evidence>
<sequence>GKSDLVSLSAVFGGMAVMVALFVTASTMSLSAAQRQRETALMRAVGATPRQLRRMLLIETLIVAVGAALLAWLPGQWLGGALFERLADAGIHPELNCTY</sequence>
<dbReference type="Proteomes" id="UP000664167">
    <property type="component" value="Unassembled WGS sequence"/>
</dbReference>
<evidence type="ECO:0000256" key="5">
    <source>
        <dbReference type="ARBA" id="ARBA00023136"/>
    </source>
</evidence>
<evidence type="ECO:0000256" key="1">
    <source>
        <dbReference type="ARBA" id="ARBA00004651"/>
    </source>
</evidence>
<keyword evidence="4 7" id="KW-1133">Transmembrane helix</keyword>
<dbReference type="RefSeq" id="WP_206970126.1">
    <property type="nucleotide sequence ID" value="NZ_JAFLRJ010001526.1"/>
</dbReference>
<evidence type="ECO:0000256" key="6">
    <source>
        <dbReference type="ARBA" id="ARBA00038076"/>
    </source>
</evidence>
<evidence type="ECO:0000256" key="4">
    <source>
        <dbReference type="ARBA" id="ARBA00022989"/>
    </source>
</evidence>
<feature type="transmembrane region" description="Helical" evidence="7">
    <location>
        <begin position="54"/>
        <end position="73"/>
    </location>
</feature>
<keyword evidence="3 7" id="KW-0812">Transmembrane</keyword>
<evidence type="ECO:0000256" key="2">
    <source>
        <dbReference type="ARBA" id="ARBA00022475"/>
    </source>
</evidence>
<dbReference type="PANTHER" id="PTHR30572">
    <property type="entry name" value="MEMBRANE COMPONENT OF TRANSPORTER-RELATED"/>
    <property type="match status" value="1"/>
</dbReference>
<evidence type="ECO:0000313" key="10">
    <source>
        <dbReference type="Proteomes" id="UP000664167"/>
    </source>
</evidence>
<keyword evidence="2" id="KW-1003">Cell membrane</keyword>
<dbReference type="InterPro" id="IPR003838">
    <property type="entry name" value="ABC3_permease_C"/>
</dbReference>